<evidence type="ECO:0000313" key="4">
    <source>
        <dbReference type="EMBL" id="OLQ93324.1"/>
    </source>
</evidence>
<dbReference type="InterPro" id="IPR016181">
    <property type="entry name" value="Acyl_CoA_acyltransferase"/>
</dbReference>
<dbReference type="OrthoDB" id="9127144at2"/>
<protein>
    <submittedName>
        <fullName evidence="4">GNAT family N-acetyltransferase</fullName>
    </submittedName>
</protein>
<reference evidence="4 5" key="1">
    <citation type="submission" date="2016-09" db="EMBL/GenBank/DDBJ databases">
        <title>Genomic Taxonomy of the Vibrionaceae.</title>
        <authorList>
            <person name="Gonzalez-Castillo A."/>
            <person name="Gomez-Gil B."/>
            <person name="Enciso-Ibarra K."/>
        </authorList>
    </citation>
    <scope>NUCLEOTIDE SEQUENCE [LARGE SCALE GENOMIC DNA]</scope>
    <source>
        <strain evidence="4 5">CAIM 703</strain>
    </source>
</reference>
<dbReference type="PANTHER" id="PTHR43420:SF47">
    <property type="entry name" value="N-ACETYLTRANSFERASE DOMAIN-CONTAINING PROTEIN"/>
    <property type="match status" value="1"/>
</dbReference>
<keyword evidence="1 4" id="KW-0808">Transferase</keyword>
<gene>
    <name evidence="4" type="ORF">BIY22_02200</name>
</gene>
<feature type="domain" description="N-acetyltransferase" evidence="3">
    <location>
        <begin position="1"/>
        <end position="152"/>
    </location>
</feature>
<dbReference type="RefSeq" id="WP_075705963.1">
    <property type="nucleotide sequence ID" value="NZ_MJMJ01000001.1"/>
</dbReference>
<comment type="caution">
    <text evidence="4">The sequence shown here is derived from an EMBL/GenBank/DDBJ whole genome shotgun (WGS) entry which is preliminary data.</text>
</comment>
<dbReference type="Proteomes" id="UP000186313">
    <property type="component" value="Unassembled WGS sequence"/>
</dbReference>
<organism evidence="4 5">
    <name type="scientific">Vibrio panuliri</name>
    <dbReference type="NCBI Taxonomy" id="1381081"/>
    <lineage>
        <taxon>Bacteria</taxon>
        <taxon>Pseudomonadati</taxon>
        <taxon>Pseudomonadota</taxon>
        <taxon>Gammaproteobacteria</taxon>
        <taxon>Vibrionales</taxon>
        <taxon>Vibrionaceae</taxon>
        <taxon>Vibrio</taxon>
    </lineage>
</organism>
<dbReference type="PANTHER" id="PTHR43420">
    <property type="entry name" value="ACETYLTRANSFERASE"/>
    <property type="match status" value="1"/>
</dbReference>
<keyword evidence="2" id="KW-0012">Acyltransferase</keyword>
<dbReference type="EMBL" id="MJMJ01000001">
    <property type="protein sequence ID" value="OLQ93324.1"/>
    <property type="molecule type" value="Genomic_DNA"/>
</dbReference>
<dbReference type="GO" id="GO:0016747">
    <property type="term" value="F:acyltransferase activity, transferring groups other than amino-acyl groups"/>
    <property type="evidence" value="ECO:0007669"/>
    <property type="project" value="InterPro"/>
</dbReference>
<evidence type="ECO:0000256" key="1">
    <source>
        <dbReference type="ARBA" id="ARBA00022679"/>
    </source>
</evidence>
<name>A0A1Q9HR17_9VIBR</name>
<proteinExistence type="predicted"/>
<evidence type="ECO:0000313" key="5">
    <source>
        <dbReference type="Proteomes" id="UP000186313"/>
    </source>
</evidence>
<dbReference type="InterPro" id="IPR050680">
    <property type="entry name" value="YpeA/RimI_acetyltransf"/>
</dbReference>
<dbReference type="CDD" id="cd04301">
    <property type="entry name" value="NAT_SF"/>
    <property type="match status" value="1"/>
</dbReference>
<dbReference type="AlphaFoldDB" id="A0A1Q9HR17"/>
<dbReference type="SUPFAM" id="SSF55729">
    <property type="entry name" value="Acyl-CoA N-acyltransferases (Nat)"/>
    <property type="match status" value="1"/>
</dbReference>
<accession>A0A1Q9HR17</accession>
<dbReference type="InterPro" id="IPR000182">
    <property type="entry name" value="GNAT_dom"/>
</dbReference>
<dbReference type="PROSITE" id="PS51186">
    <property type="entry name" value="GNAT"/>
    <property type="match status" value="1"/>
</dbReference>
<dbReference type="Gene3D" id="3.40.630.30">
    <property type="match status" value="1"/>
</dbReference>
<sequence length="152" mass="17484">MKIVEVNRDNLQQVIALQLDDSQNGLVSDNVHSMAQSAVNTSYQPRAAVVDGKVVGFVMYSEWVDAEWAVIPRPREYYIFRVMTDKEHQGKGYGRKMMSMVIEEIRSKNPKSIHIGYCDENKVARSFYQSLGFVEYGRFDWGDIAAKIEYCE</sequence>
<dbReference type="Pfam" id="PF00583">
    <property type="entry name" value="Acetyltransf_1"/>
    <property type="match status" value="1"/>
</dbReference>
<evidence type="ECO:0000259" key="3">
    <source>
        <dbReference type="PROSITE" id="PS51186"/>
    </source>
</evidence>
<evidence type="ECO:0000256" key="2">
    <source>
        <dbReference type="ARBA" id="ARBA00023315"/>
    </source>
</evidence>